<dbReference type="InterPro" id="IPR047641">
    <property type="entry name" value="ABC_transpr_MalK/UgpC-like"/>
</dbReference>
<dbReference type="Gene3D" id="3.40.50.300">
    <property type="entry name" value="P-loop containing nucleotide triphosphate hydrolases"/>
    <property type="match status" value="1"/>
</dbReference>
<dbReference type="PANTHER" id="PTHR43875">
    <property type="entry name" value="MALTODEXTRIN IMPORT ATP-BINDING PROTEIN MSMX"/>
    <property type="match status" value="1"/>
</dbReference>
<dbReference type="Gene3D" id="2.40.50.100">
    <property type="match status" value="1"/>
</dbReference>
<dbReference type="EMBL" id="JBHSAY010000009">
    <property type="protein sequence ID" value="MFC4133079.1"/>
    <property type="molecule type" value="Genomic_DNA"/>
</dbReference>
<dbReference type="RefSeq" id="WP_253751810.1">
    <property type="nucleotide sequence ID" value="NZ_JAMZDZ010000001.1"/>
</dbReference>
<dbReference type="GO" id="GO:0005524">
    <property type="term" value="F:ATP binding"/>
    <property type="evidence" value="ECO:0007669"/>
    <property type="project" value="UniProtKB-KW"/>
</dbReference>
<dbReference type="InterPro" id="IPR003439">
    <property type="entry name" value="ABC_transporter-like_ATP-bd"/>
</dbReference>
<dbReference type="Pfam" id="PF00005">
    <property type="entry name" value="ABC_tran"/>
    <property type="match status" value="1"/>
</dbReference>
<gene>
    <name evidence="8" type="ORF">ACFOZ4_20900</name>
</gene>
<evidence type="ECO:0000256" key="1">
    <source>
        <dbReference type="ARBA" id="ARBA00022448"/>
    </source>
</evidence>
<evidence type="ECO:0000313" key="8">
    <source>
        <dbReference type="EMBL" id="MFC4133079.1"/>
    </source>
</evidence>
<evidence type="ECO:0000259" key="7">
    <source>
        <dbReference type="PROSITE" id="PS50893"/>
    </source>
</evidence>
<accession>A0ABV8LTC5</accession>
<dbReference type="InterPro" id="IPR008995">
    <property type="entry name" value="Mo/tungstate-bd_C_term_dom"/>
</dbReference>
<keyword evidence="4 8" id="KW-0067">ATP-binding</keyword>
<dbReference type="Pfam" id="PF08402">
    <property type="entry name" value="TOBE_2"/>
    <property type="match status" value="1"/>
</dbReference>
<keyword evidence="9" id="KW-1185">Reference proteome</keyword>
<dbReference type="InterPro" id="IPR015855">
    <property type="entry name" value="ABC_transpr_MalK-like"/>
</dbReference>
<dbReference type="InterPro" id="IPR003593">
    <property type="entry name" value="AAA+_ATPase"/>
</dbReference>
<dbReference type="SUPFAM" id="SSF50331">
    <property type="entry name" value="MOP-like"/>
    <property type="match status" value="1"/>
</dbReference>
<keyword evidence="5" id="KW-1278">Translocase</keyword>
<dbReference type="PROSITE" id="PS50893">
    <property type="entry name" value="ABC_TRANSPORTER_2"/>
    <property type="match status" value="1"/>
</dbReference>
<keyword evidence="2" id="KW-1003">Cell membrane</keyword>
<keyword evidence="1" id="KW-0813">Transport</keyword>
<reference evidence="9" key="1">
    <citation type="journal article" date="2019" name="Int. J. Syst. Evol. Microbiol.">
        <title>The Global Catalogue of Microorganisms (GCM) 10K type strain sequencing project: providing services to taxonomists for standard genome sequencing and annotation.</title>
        <authorList>
            <consortium name="The Broad Institute Genomics Platform"/>
            <consortium name="The Broad Institute Genome Sequencing Center for Infectious Disease"/>
            <person name="Wu L."/>
            <person name="Ma J."/>
        </authorList>
    </citation>
    <scope>NUCLEOTIDE SEQUENCE [LARGE SCALE GENOMIC DNA]</scope>
    <source>
        <strain evidence="9">CGMCC 4.7289</strain>
    </source>
</reference>
<evidence type="ECO:0000313" key="9">
    <source>
        <dbReference type="Proteomes" id="UP001595816"/>
    </source>
</evidence>
<dbReference type="InterPro" id="IPR017871">
    <property type="entry name" value="ABC_transporter-like_CS"/>
</dbReference>
<dbReference type="CDD" id="cd03301">
    <property type="entry name" value="ABC_MalK_N"/>
    <property type="match status" value="1"/>
</dbReference>
<dbReference type="PANTHER" id="PTHR43875:SF15">
    <property type="entry name" value="TREHALOSE IMPORT ATP-BINDING PROTEIN SUGC"/>
    <property type="match status" value="1"/>
</dbReference>
<feature type="domain" description="ABC transporter" evidence="7">
    <location>
        <begin position="4"/>
        <end position="235"/>
    </location>
</feature>
<name>A0ABV8LTC5_9ACTN</name>
<sequence>MAAITMSGLTKVYPNGVRALNALDLDIVDGEFFALLGPSGCGKTTLLRTIAGLEVSSGGTIHIGDTDVTGMPPGRRDVAMVFQDYALFPHMNVRDNIAYPLRIKKVDRRTRHGKATETAGGLGLAELLERRPAQLSGGQQQRVALARAMAYTPQVFLLDEPLSNLDARLRLEARTFLKRLQRDLGVTTVFVTHDQAEALALADRIAVMQGGRIRQVGTPVEVFRRPANTFVAGFIGSTPMNLIPATVRDAGVEVAGTILPMPEIAEGLTEPGETVTYAVRPEYLDYSPAERAGALSGVVVVVENLGSSSLVSLDLPGDVGTVQVVVAEGEEPAPGDRGWVAPRPGRALLYRDDELVAAPVPAQPTGANR</sequence>
<dbReference type="SMART" id="SM00382">
    <property type="entry name" value="AAA"/>
    <property type="match status" value="1"/>
</dbReference>
<proteinExistence type="predicted"/>
<dbReference type="PROSITE" id="PS00211">
    <property type="entry name" value="ABC_TRANSPORTER_1"/>
    <property type="match status" value="1"/>
</dbReference>
<evidence type="ECO:0000256" key="6">
    <source>
        <dbReference type="ARBA" id="ARBA00023136"/>
    </source>
</evidence>
<dbReference type="SUPFAM" id="SSF52540">
    <property type="entry name" value="P-loop containing nucleoside triphosphate hydrolases"/>
    <property type="match status" value="1"/>
</dbReference>
<dbReference type="InterPro" id="IPR027417">
    <property type="entry name" value="P-loop_NTPase"/>
</dbReference>
<dbReference type="InterPro" id="IPR013611">
    <property type="entry name" value="Transp-assoc_OB_typ2"/>
</dbReference>
<evidence type="ECO:0000256" key="2">
    <source>
        <dbReference type="ARBA" id="ARBA00022475"/>
    </source>
</evidence>
<evidence type="ECO:0000256" key="3">
    <source>
        <dbReference type="ARBA" id="ARBA00022741"/>
    </source>
</evidence>
<keyword evidence="3" id="KW-0547">Nucleotide-binding</keyword>
<organism evidence="8 9">
    <name type="scientific">Hamadaea flava</name>
    <dbReference type="NCBI Taxonomy" id="1742688"/>
    <lineage>
        <taxon>Bacteria</taxon>
        <taxon>Bacillati</taxon>
        <taxon>Actinomycetota</taxon>
        <taxon>Actinomycetes</taxon>
        <taxon>Micromonosporales</taxon>
        <taxon>Micromonosporaceae</taxon>
        <taxon>Hamadaea</taxon>
    </lineage>
</organism>
<dbReference type="Gene3D" id="2.40.50.140">
    <property type="entry name" value="Nucleic acid-binding proteins"/>
    <property type="match status" value="1"/>
</dbReference>
<comment type="caution">
    <text evidence="8">The sequence shown here is derived from an EMBL/GenBank/DDBJ whole genome shotgun (WGS) entry which is preliminary data.</text>
</comment>
<evidence type="ECO:0000256" key="5">
    <source>
        <dbReference type="ARBA" id="ARBA00022967"/>
    </source>
</evidence>
<protein>
    <submittedName>
        <fullName evidence="8">ABC transporter ATP-binding protein</fullName>
    </submittedName>
</protein>
<evidence type="ECO:0000256" key="4">
    <source>
        <dbReference type="ARBA" id="ARBA00022840"/>
    </source>
</evidence>
<keyword evidence="6" id="KW-0472">Membrane</keyword>
<dbReference type="Proteomes" id="UP001595816">
    <property type="component" value="Unassembled WGS sequence"/>
</dbReference>
<dbReference type="InterPro" id="IPR012340">
    <property type="entry name" value="NA-bd_OB-fold"/>
</dbReference>